<gene>
    <name evidence="1" type="ordered locus">RB4802</name>
</gene>
<evidence type="ECO:0000313" key="1">
    <source>
        <dbReference type="EMBL" id="CAD78103.1"/>
    </source>
</evidence>
<dbReference type="InParanoid" id="Q7UH73"/>
<sequence>MRRGEDEAEEKLPWTLDHDGAESVTISVCLAPSRTCECALPAGLFHDERMGFQWPLH</sequence>
<dbReference type="Proteomes" id="UP000001025">
    <property type="component" value="Chromosome"/>
</dbReference>
<dbReference type="EMBL" id="BX294141">
    <property type="protein sequence ID" value="CAD78103.1"/>
    <property type="molecule type" value="Genomic_DNA"/>
</dbReference>
<dbReference type="STRING" id="243090.RB4802"/>
<keyword evidence="2" id="KW-1185">Reference proteome</keyword>
<evidence type="ECO:0000313" key="2">
    <source>
        <dbReference type="Proteomes" id="UP000001025"/>
    </source>
</evidence>
<dbReference type="EnsemblBacteria" id="CAD78103">
    <property type="protein sequence ID" value="CAD78103"/>
    <property type="gene ID" value="RB4802"/>
</dbReference>
<reference evidence="1 2" key="1">
    <citation type="journal article" date="2003" name="Proc. Natl. Acad. Sci. U.S.A.">
        <title>Complete genome sequence of the marine planctomycete Pirellula sp. strain 1.</title>
        <authorList>
            <person name="Gloeckner F.O."/>
            <person name="Kube M."/>
            <person name="Bauer M."/>
            <person name="Teeling H."/>
            <person name="Lombardot T."/>
            <person name="Ludwig W."/>
            <person name="Gade D."/>
            <person name="Beck A."/>
            <person name="Borzym K."/>
            <person name="Heitmann K."/>
            <person name="Rabus R."/>
            <person name="Schlesner H."/>
            <person name="Amann R."/>
            <person name="Reinhardt R."/>
        </authorList>
    </citation>
    <scope>NUCLEOTIDE SEQUENCE [LARGE SCALE GENOMIC DNA]</scope>
    <source>
        <strain evidence="2">DSM 10527 / NCIMB 13988 / SH1</strain>
    </source>
</reference>
<dbReference type="HOGENOM" id="CLU_2993695_0_0_0"/>
<name>Q7UH73_RHOBA</name>
<protein>
    <submittedName>
        <fullName evidence="1">Uncharacterized protein</fullName>
    </submittedName>
</protein>
<dbReference type="AlphaFoldDB" id="Q7UH73"/>
<organism evidence="1 2">
    <name type="scientific">Rhodopirellula baltica (strain DSM 10527 / NCIMB 13988 / SH1)</name>
    <dbReference type="NCBI Taxonomy" id="243090"/>
    <lineage>
        <taxon>Bacteria</taxon>
        <taxon>Pseudomonadati</taxon>
        <taxon>Planctomycetota</taxon>
        <taxon>Planctomycetia</taxon>
        <taxon>Pirellulales</taxon>
        <taxon>Pirellulaceae</taxon>
        <taxon>Rhodopirellula</taxon>
    </lineage>
</organism>
<accession>Q7UH73</accession>
<dbReference type="KEGG" id="rba:RB4802"/>
<proteinExistence type="predicted"/>